<evidence type="ECO:0000313" key="4">
    <source>
        <dbReference type="EMBL" id="SCZ25089.1"/>
    </source>
</evidence>
<dbReference type="PANTHER" id="PTHR11496">
    <property type="entry name" value="ALCOHOL DEHYDROGENASE"/>
    <property type="match status" value="1"/>
</dbReference>
<dbReference type="STRING" id="1120955.SAMN03080610_00751"/>
<dbReference type="Gene3D" id="3.40.50.1970">
    <property type="match status" value="1"/>
</dbReference>
<sequence length="392" mass="40027">MLGTTMNQVADFADIPVAFGQGRATRIAQNVSALAGEATNVLLVADAGLRPHGHILCLEEALLGAGHQLAIYDEVSGEPTEAQVADTVAAGSGAWTKLVIALGGGSAIDLGKITAAMLANPGEVTRHRMAEMPFAAKAVPLIAMPTTSGSGAEFTATADLLASDGSKYWYRAPELMPALVLLDPELVCTLPGCATATTGIDALVHAVEAATGRRASRESQAAALSAIWLICENLPVVTREPDNLAARAGMMQGAALAGIAIEKTGTGLAHNIGYALGTLAPITHGLAVAIGMAATADWAVEGNPEGFAAVAEAMGSERKPEAFAPAFRALCAEIGLSLDPPALSGISVEALVARMGAEENAPMLEANTRFIGDRDLPQLAARVLQKAARNAA</sequence>
<evidence type="ECO:0000259" key="3">
    <source>
        <dbReference type="Pfam" id="PF25137"/>
    </source>
</evidence>
<dbReference type="SUPFAM" id="SSF56796">
    <property type="entry name" value="Dehydroquinate synthase-like"/>
    <property type="match status" value="1"/>
</dbReference>
<dbReference type="InterPro" id="IPR001670">
    <property type="entry name" value="ADH_Fe/GldA"/>
</dbReference>
<accession>A0A1G5MKN7</accession>
<dbReference type="Pfam" id="PF00465">
    <property type="entry name" value="Fe-ADH"/>
    <property type="match status" value="1"/>
</dbReference>
<organism evidence="4 5">
    <name type="scientific">Afifella marina DSM 2698</name>
    <dbReference type="NCBI Taxonomy" id="1120955"/>
    <lineage>
        <taxon>Bacteria</taxon>
        <taxon>Pseudomonadati</taxon>
        <taxon>Pseudomonadota</taxon>
        <taxon>Alphaproteobacteria</taxon>
        <taxon>Hyphomicrobiales</taxon>
        <taxon>Afifellaceae</taxon>
        <taxon>Afifella</taxon>
    </lineage>
</organism>
<evidence type="ECO:0000259" key="2">
    <source>
        <dbReference type="Pfam" id="PF00465"/>
    </source>
</evidence>
<dbReference type="EMBL" id="FMVW01000001">
    <property type="protein sequence ID" value="SCZ25089.1"/>
    <property type="molecule type" value="Genomic_DNA"/>
</dbReference>
<dbReference type="InterPro" id="IPR056798">
    <property type="entry name" value="ADH_Fe_C"/>
</dbReference>
<dbReference type="InterPro" id="IPR039697">
    <property type="entry name" value="Alcohol_dehydrogenase_Fe"/>
</dbReference>
<dbReference type="GO" id="GO:0046872">
    <property type="term" value="F:metal ion binding"/>
    <property type="evidence" value="ECO:0007669"/>
    <property type="project" value="InterPro"/>
</dbReference>
<dbReference type="PROSITE" id="PS00913">
    <property type="entry name" value="ADH_IRON_1"/>
    <property type="match status" value="1"/>
</dbReference>
<dbReference type="PANTHER" id="PTHR11496:SF83">
    <property type="entry name" value="HYDROXYACID-OXOACID TRANSHYDROGENASE, MITOCHONDRIAL"/>
    <property type="match status" value="1"/>
</dbReference>
<keyword evidence="5" id="KW-1185">Reference proteome</keyword>
<dbReference type="Gene3D" id="1.20.1090.10">
    <property type="entry name" value="Dehydroquinate synthase-like - alpha domain"/>
    <property type="match status" value="1"/>
</dbReference>
<evidence type="ECO:0000256" key="1">
    <source>
        <dbReference type="ARBA" id="ARBA00023002"/>
    </source>
</evidence>
<dbReference type="Pfam" id="PF25137">
    <property type="entry name" value="ADH_Fe_C"/>
    <property type="match status" value="1"/>
</dbReference>
<gene>
    <name evidence="4" type="ORF">SAMN03080610_00751</name>
</gene>
<protein>
    <submittedName>
        <fullName evidence="4">Alcohol dehydrogenase, class IV</fullName>
    </submittedName>
</protein>
<dbReference type="RefSeq" id="WP_170130392.1">
    <property type="nucleotide sequence ID" value="NZ_FMVW01000001.1"/>
</dbReference>
<reference evidence="4 5" key="1">
    <citation type="submission" date="2016-10" db="EMBL/GenBank/DDBJ databases">
        <authorList>
            <person name="de Groot N.N."/>
        </authorList>
    </citation>
    <scope>NUCLEOTIDE SEQUENCE [LARGE SCALE GENOMIC DNA]</scope>
    <source>
        <strain evidence="4 5">DSM 2698</strain>
    </source>
</reference>
<dbReference type="GO" id="GO:0004022">
    <property type="term" value="F:alcohol dehydrogenase (NAD+) activity"/>
    <property type="evidence" value="ECO:0007669"/>
    <property type="project" value="TreeGrafter"/>
</dbReference>
<evidence type="ECO:0000313" key="5">
    <source>
        <dbReference type="Proteomes" id="UP000199347"/>
    </source>
</evidence>
<keyword evidence="1" id="KW-0560">Oxidoreductase</keyword>
<dbReference type="AlphaFoldDB" id="A0A1G5MKN7"/>
<dbReference type="InterPro" id="IPR018211">
    <property type="entry name" value="ADH_Fe_CS"/>
</dbReference>
<feature type="domain" description="Fe-containing alcohol dehydrogenase-like C-terminal" evidence="3">
    <location>
        <begin position="195"/>
        <end position="336"/>
    </location>
</feature>
<proteinExistence type="predicted"/>
<name>A0A1G5MKN7_AFIMA</name>
<feature type="domain" description="Alcohol dehydrogenase iron-type/glycerol dehydrogenase GldA" evidence="2">
    <location>
        <begin position="17"/>
        <end position="184"/>
    </location>
</feature>
<dbReference type="Proteomes" id="UP000199347">
    <property type="component" value="Unassembled WGS sequence"/>
</dbReference>